<name>A0A6G0TNI3_APHGL</name>
<sequence length="214" mass="24532">MTGSISDNAVLYKKKTSTYVPPTELIESTSYTLDFAAHFMKKIFGFMGHILSFISDTPHKYKRVIFYEDEKMKLSRMMYSGENVLVIETKNRDGCRVLLNRGDLLRLQYLELAECRESAQLLIALVHLPLLVFGLPYILWCVSCLRRVVAFWVKPGVLVVVANSDTNLRMCNNISNASLVHYNYWCAYYPDTCHGHSSIRITLDTRHGHTNLAL</sequence>
<keyword evidence="3" id="KW-1185">Reference proteome</keyword>
<comment type="caution">
    <text evidence="2">The sequence shown here is derived from an EMBL/GenBank/DDBJ whole genome shotgun (WGS) entry which is preliminary data.</text>
</comment>
<gene>
    <name evidence="2" type="ORF">AGLY_007400</name>
</gene>
<evidence type="ECO:0000313" key="2">
    <source>
        <dbReference type="EMBL" id="KAE9536177.1"/>
    </source>
</evidence>
<dbReference type="Proteomes" id="UP000475862">
    <property type="component" value="Unassembled WGS sequence"/>
</dbReference>
<dbReference type="AlphaFoldDB" id="A0A6G0TNI3"/>
<keyword evidence="1" id="KW-1133">Transmembrane helix</keyword>
<dbReference type="EMBL" id="VYZN01000024">
    <property type="protein sequence ID" value="KAE9536177.1"/>
    <property type="molecule type" value="Genomic_DNA"/>
</dbReference>
<protein>
    <submittedName>
        <fullName evidence="2">Uncharacterized protein</fullName>
    </submittedName>
</protein>
<feature type="transmembrane region" description="Helical" evidence="1">
    <location>
        <begin position="121"/>
        <end position="140"/>
    </location>
</feature>
<accession>A0A6G0TNI3</accession>
<organism evidence="2 3">
    <name type="scientific">Aphis glycines</name>
    <name type="common">Soybean aphid</name>
    <dbReference type="NCBI Taxonomy" id="307491"/>
    <lineage>
        <taxon>Eukaryota</taxon>
        <taxon>Metazoa</taxon>
        <taxon>Ecdysozoa</taxon>
        <taxon>Arthropoda</taxon>
        <taxon>Hexapoda</taxon>
        <taxon>Insecta</taxon>
        <taxon>Pterygota</taxon>
        <taxon>Neoptera</taxon>
        <taxon>Paraneoptera</taxon>
        <taxon>Hemiptera</taxon>
        <taxon>Sternorrhyncha</taxon>
        <taxon>Aphidomorpha</taxon>
        <taxon>Aphidoidea</taxon>
        <taxon>Aphididae</taxon>
        <taxon>Aphidini</taxon>
        <taxon>Aphis</taxon>
        <taxon>Aphis</taxon>
    </lineage>
</organism>
<keyword evidence="1" id="KW-0472">Membrane</keyword>
<evidence type="ECO:0000256" key="1">
    <source>
        <dbReference type="SAM" id="Phobius"/>
    </source>
</evidence>
<reference evidence="2 3" key="1">
    <citation type="submission" date="2019-08" db="EMBL/GenBank/DDBJ databases">
        <title>The genome of the soybean aphid Biotype 1, its phylome, world population structure and adaptation to the North American continent.</title>
        <authorList>
            <person name="Giordano R."/>
            <person name="Donthu R.K."/>
            <person name="Hernandez A.G."/>
            <person name="Wright C.L."/>
            <person name="Zimin A.V."/>
        </authorList>
    </citation>
    <scope>NUCLEOTIDE SEQUENCE [LARGE SCALE GENOMIC DNA]</scope>
    <source>
        <tissue evidence="2">Whole aphids</tissue>
    </source>
</reference>
<keyword evidence="1" id="KW-0812">Transmembrane</keyword>
<evidence type="ECO:0000313" key="3">
    <source>
        <dbReference type="Proteomes" id="UP000475862"/>
    </source>
</evidence>
<proteinExistence type="predicted"/>